<dbReference type="InterPro" id="IPR011053">
    <property type="entry name" value="Single_hybrid_motif"/>
</dbReference>
<dbReference type="Proteomes" id="UP001501166">
    <property type="component" value="Unassembled WGS sequence"/>
</dbReference>
<reference evidence="4" key="1">
    <citation type="journal article" date="2019" name="Int. J. Syst. Evol. Microbiol.">
        <title>The Global Catalogue of Microorganisms (GCM) 10K type strain sequencing project: providing services to taxonomists for standard genome sequencing and annotation.</title>
        <authorList>
            <consortium name="The Broad Institute Genomics Platform"/>
            <consortium name="The Broad Institute Genome Sequencing Center for Infectious Disease"/>
            <person name="Wu L."/>
            <person name="Ma J."/>
        </authorList>
    </citation>
    <scope>NUCLEOTIDE SEQUENCE [LARGE SCALE GENOMIC DNA]</scope>
    <source>
        <strain evidence="4">JCM 12662</strain>
    </source>
</reference>
<dbReference type="PROSITE" id="PS50968">
    <property type="entry name" value="BIOTINYL_LIPOYL"/>
    <property type="match status" value="1"/>
</dbReference>
<protein>
    <submittedName>
        <fullName evidence="3">Glycine cleavage system protein GcvH</fullName>
    </submittedName>
</protein>
<dbReference type="PANTHER" id="PTHR11715">
    <property type="entry name" value="GLYCINE CLEAVAGE SYSTEM H PROTEIN"/>
    <property type="match status" value="1"/>
</dbReference>
<keyword evidence="1" id="KW-0450">Lipoyl</keyword>
<dbReference type="PANTHER" id="PTHR11715:SF3">
    <property type="entry name" value="GLYCINE CLEAVAGE SYSTEM H PROTEIN-RELATED"/>
    <property type="match status" value="1"/>
</dbReference>
<dbReference type="InterPro" id="IPR000089">
    <property type="entry name" value="Biotin_lipoyl"/>
</dbReference>
<dbReference type="SUPFAM" id="SSF51230">
    <property type="entry name" value="Single hybrid motif"/>
    <property type="match status" value="1"/>
</dbReference>
<dbReference type="InterPro" id="IPR002930">
    <property type="entry name" value="GCV_H"/>
</dbReference>
<dbReference type="Pfam" id="PF01597">
    <property type="entry name" value="GCV_H"/>
    <property type="match status" value="1"/>
</dbReference>
<dbReference type="RefSeq" id="WP_343755973.1">
    <property type="nucleotide sequence ID" value="NZ_BAAACW010000117.1"/>
</dbReference>
<evidence type="ECO:0000256" key="1">
    <source>
        <dbReference type="ARBA" id="ARBA00022823"/>
    </source>
</evidence>
<evidence type="ECO:0000313" key="4">
    <source>
        <dbReference type="Proteomes" id="UP001501166"/>
    </source>
</evidence>
<dbReference type="Gene3D" id="2.40.50.100">
    <property type="match status" value="1"/>
</dbReference>
<keyword evidence="4" id="KW-1185">Reference proteome</keyword>
<organism evidence="3 4">
    <name type="scientific">Alkalibacterium iburiense</name>
    <dbReference type="NCBI Taxonomy" id="290589"/>
    <lineage>
        <taxon>Bacteria</taxon>
        <taxon>Bacillati</taxon>
        <taxon>Bacillota</taxon>
        <taxon>Bacilli</taxon>
        <taxon>Lactobacillales</taxon>
        <taxon>Carnobacteriaceae</taxon>
        <taxon>Alkalibacterium</taxon>
    </lineage>
</organism>
<feature type="domain" description="Lipoyl-binding" evidence="2">
    <location>
        <begin position="19"/>
        <end position="101"/>
    </location>
</feature>
<comment type="caution">
    <text evidence="3">The sequence shown here is derived from an EMBL/GenBank/DDBJ whole genome shotgun (WGS) entry which is preliminary data.</text>
</comment>
<accession>A0ABP3HBT9</accession>
<dbReference type="CDD" id="cd06848">
    <property type="entry name" value="GCS_H"/>
    <property type="match status" value="1"/>
</dbReference>
<proteinExistence type="predicted"/>
<sequence>MSVKYHNSGLWIEKINETSYRIGLSEKGQDDVGEVIFVELPEIKEEVETGSVLLNVEGEKAVTEITIPFRATITAVHEEVEDNPELLNKTDKESNWIVEVTDVDPSDWEALDDEVGPLEGENN</sequence>
<dbReference type="EMBL" id="BAAACW010000117">
    <property type="protein sequence ID" value="GAA0366712.1"/>
    <property type="molecule type" value="Genomic_DNA"/>
</dbReference>
<dbReference type="InterPro" id="IPR033753">
    <property type="entry name" value="GCV_H/Fam206"/>
</dbReference>
<evidence type="ECO:0000259" key="2">
    <source>
        <dbReference type="PROSITE" id="PS50968"/>
    </source>
</evidence>
<evidence type="ECO:0000313" key="3">
    <source>
        <dbReference type="EMBL" id="GAA0366712.1"/>
    </source>
</evidence>
<name>A0ABP3HBT9_9LACT</name>
<gene>
    <name evidence="3" type="primary">gcvH_2</name>
    <name evidence="3" type="ORF">GCM10008932_18510</name>
</gene>